<protein>
    <submittedName>
        <fullName evidence="4">GNAT family N-acetyltransferase</fullName>
    </submittedName>
</protein>
<dbReference type="GO" id="GO:0016747">
    <property type="term" value="F:acyltransferase activity, transferring groups other than amino-acyl groups"/>
    <property type="evidence" value="ECO:0007669"/>
    <property type="project" value="InterPro"/>
</dbReference>
<reference evidence="4 5" key="1">
    <citation type="submission" date="2018-11" db="EMBL/GenBank/DDBJ databases">
        <title>Genomes From Bacteria Associated with the Canine Oral Cavity: a Test Case for Automated Genome-Based Taxonomic Assignment.</title>
        <authorList>
            <person name="Coil D.A."/>
            <person name="Jospin G."/>
            <person name="Darling A.E."/>
            <person name="Wallis C."/>
            <person name="Davis I.J."/>
            <person name="Harris S."/>
            <person name="Eisen J.A."/>
            <person name="Holcombe L.J."/>
            <person name="O'Flynn C."/>
        </authorList>
    </citation>
    <scope>NUCLEOTIDE SEQUENCE [LARGE SCALE GENOMIC DNA]</scope>
    <source>
        <strain evidence="4 5">OH770</strain>
    </source>
</reference>
<name>A0A3P1SDM4_9ACTO</name>
<dbReference type="Proteomes" id="UP000280444">
    <property type="component" value="Unassembled WGS sequence"/>
</dbReference>
<keyword evidence="5" id="KW-1185">Reference proteome</keyword>
<evidence type="ECO:0000313" key="5">
    <source>
        <dbReference type="Proteomes" id="UP000280444"/>
    </source>
</evidence>
<dbReference type="InterPro" id="IPR016181">
    <property type="entry name" value="Acyl_CoA_acyltransferase"/>
</dbReference>
<dbReference type="InterPro" id="IPR050832">
    <property type="entry name" value="Bact_Acetyltransf"/>
</dbReference>
<evidence type="ECO:0000256" key="2">
    <source>
        <dbReference type="ARBA" id="ARBA00023315"/>
    </source>
</evidence>
<dbReference type="PANTHER" id="PTHR43877">
    <property type="entry name" value="AMINOALKYLPHOSPHONATE N-ACETYLTRANSFERASE-RELATED-RELATED"/>
    <property type="match status" value="1"/>
</dbReference>
<evidence type="ECO:0000259" key="3">
    <source>
        <dbReference type="PROSITE" id="PS51186"/>
    </source>
</evidence>
<dbReference type="PANTHER" id="PTHR43877:SF2">
    <property type="entry name" value="AMINOALKYLPHOSPHONATE N-ACETYLTRANSFERASE-RELATED"/>
    <property type="match status" value="1"/>
</dbReference>
<evidence type="ECO:0000313" key="4">
    <source>
        <dbReference type="EMBL" id="RRC94845.1"/>
    </source>
</evidence>
<dbReference type="EMBL" id="RQZF01000009">
    <property type="protein sequence ID" value="RRC94845.1"/>
    <property type="molecule type" value="Genomic_DNA"/>
</dbReference>
<comment type="caution">
    <text evidence="4">The sequence shown here is derived from an EMBL/GenBank/DDBJ whole genome shotgun (WGS) entry which is preliminary data.</text>
</comment>
<dbReference type="Gene3D" id="3.40.630.30">
    <property type="match status" value="1"/>
</dbReference>
<accession>A0A3P1SDM4</accession>
<organism evidence="4 5">
    <name type="scientific">Schaalia canis</name>
    <dbReference type="NCBI Taxonomy" id="100469"/>
    <lineage>
        <taxon>Bacteria</taxon>
        <taxon>Bacillati</taxon>
        <taxon>Actinomycetota</taxon>
        <taxon>Actinomycetes</taxon>
        <taxon>Actinomycetales</taxon>
        <taxon>Actinomycetaceae</taxon>
        <taxon>Schaalia</taxon>
    </lineage>
</organism>
<dbReference type="InterPro" id="IPR000182">
    <property type="entry name" value="GNAT_dom"/>
</dbReference>
<sequence>MSERTLRADLDVLADVERLEGLEVASLTRYDIPALAALHVVAYDEPPTAENLWESAEEMRMCFEGAFGEPLDHSFIGAWDDGLLVGAILCVAQSPWDDFPTGPCVIDLMVDPEYRRRGIATGLVAELARRATEWGWGSLTLRVGPRHGAAAKLYELLGFTEVPA</sequence>
<dbReference type="RefSeq" id="WP_124871336.1">
    <property type="nucleotide sequence ID" value="NZ_RQZF01000009.1"/>
</dbReference>
<feature type="domain" description="N-acetyltransferase" evidence="3">
    <location>
        <begin position="22"/>
        <end position="164"/>
    </location>
</feature>
<keyword evidence="1 4" id="KW-0808">Transferase</keyword>
<keyword evidence="2" id="KW-0012">Acyltransferase</keyword>
<evidence type="ECO:0000256" key="1">
    <source>
        <dbReference type="ARBA" id="ARBA00022679"/>
    </source>
</evidence>
<dbReference type="CDD" id="cd04301">
    <property type="entry name" value="NAT_SF"/>
    <property type="match status" value="1"/>
</dbReference>
<dbReference type="PROSITE" id="PS51186">
    <property type="entry name" value="GNAT"/>
    <property type="match status" value="1"/>
</dbReference>
<dbReference type="Pfam" id="PF00583">
    <property type="entry name" value="Acetyltransf_1"/>
    <property type="match status" value="1"/>
</dbReference>
<gene>
    <name evidence="4" type="ORF">EII11_08170</name>
</gene>
<dbReference type="AlphaFoldDB" id="A0A3P1SDM4"/>
<dbReference type="OrthoDB" id="3252279at2"/>
<proteinExistence type="predicted"/>
<dbReference type="SUPFAM" id="SSF55729">
    <property type="entry name" value="Acyl-CoA N-acyltransferases (Nat)"/>
    <property type="match status" value="1"/>
</dbReference>